<dbReference type="Proteomes" id="UP001209570">
    <property type="component" value="Unassembled WGS sequence"/>
</dbReference>
<proteinExistence type="predicted"/>
<protein>
    <submittedName>
        <fullName evidence="2">Uncharacterized protein</fullName>
    </submittedName>
</protein>
<evidence type="ECO:0000313" key="3">
    <source>
        <dbReference type="Proteomes" id="UP001209570"/>
    </source>
</evidence>
<evidence type="ECO:0000313" key="2">
    <source>
        <dbReference type="EMBL" id="KAJ0403804.1"/>
    </source>
</evidence>
<accession>A0AAD5QAA7</accession>
<feature type="compositionally biased region" description="Low complexity" evidence="1">
    <location>
        <begin position="78"/>
        <end position="102"/>
    </location>
</feature>
<name>A0AAD5QAA7_PYTIN</name>
<comment type="caution">
    <text evidence="2">The sequence shown here is derived from an EMBL/GenBank/DDBJ whole genome shotgun (WGS) entry which is preliminary data.</text>
</comment>
<sequence length="127" mass="13536">MARPPRRRFHRPDDRRTERLASGIFESAASSSLVEPSATDANPSAVGHFTFVGSESQPHCPISKDACPNEEACADSDSQAQSNNYAQAACDTKTTESSSSDDAPVEACDVAASNSSVVDPIADERYR</sequence>
<evidence type="ECO:0000256" key="1">
    <source>
        <dbReference type="SAM" id="MobiDB-lite"/>
    </source>
</evidence>
<dbReference type="EMBL" id="JAKCXM010000074">
    <property type="protein sequence ID" value="KAJ0403804.1"/>
    <property type="molecule type" value="Genomic_DNA"/>
</dbReference>
<feature type="region of interest" description="Disordered" evidence="1">
    <location>
        <begin position="68"/>
        <end position="127"/>
    </location>
</feature>
<reference evidence="2" key="1">
    <citation type="submission" date="2021-12" db="EMBL/GenBank/DDBJ databases">
        <title>Prjna785345.</title>
        <authorList>
            <person name="Rujirawat T."/>
            <person name="Krajaejun T."/>
        </authorList>
    </citation>
    <scope>NUCLEOTIDE SEQUENCE</scope>
    <source>
        <strain evidence="2">Pi057C3</strain>
    </source>
</reference>
<gene>
    <name evidence="2" type="ORF">P43SY_003901</name>
</gene>
<feature type="compositionally biased region" description="Basic residues" evidence="1">
    <location>
        <begin position="1"/>
        <end position="10"/>
    </location>
</feature>
<keyword evidence="3" id="KW-1185">Reference proteome</keyword>
<feature type="region of interest" description="Disordered" evidence="1">
    <location>
        <begin position="1"/>
        <end position="20"/>
    </location>
</feature>
<dbReference type="AlphaFoldDB" id="A0AAD5QAA7"/>
<organism evidence="2 3">
    <name type="scientific">Pythium insidiosum</name>
    <name type="common">Pythiosis disease agent</name>
    <dbReference type="NCBI Taxonomy" id="114742"/>
    <lineage>
        <taxon>Eukaryota</taxon>
        <taxon>Sar</taxon>
        <taxon>Stramenopiles</taxon>
        <taxon>Oomycota</taxon>
        <taxon>Peronosporomycetes</taxon>
        <taxon>Pythiales</taxon>
        <taxon>Pythiaceae</taxon>
        <taxon>Pythium</taxon>
    </lineage>
</organism>